<organism evidence="2 3">
    <name type="scientific">Trichococcus palustris</name>
    <dbReference type="NCBI Taxonomy" id="140314"/>
    <lineage>
        <taxon>Bacteria</taxon>
        <taxon>Bacillati</taxon>
        <taxon>Bacillota</taxon>
        <taxon>Bacilli</taxon>
        <taxon>Lactobacillales</taxon>
        <taxon>Carnobacteriaceae</taxon>
        <taxon>Trichococcus</taxon>
    </lineage>
</organism>
<accession>A0A143YFJ1</accession>
<name>A0A143YFJ1_9LACT</name>
<dbReference type="RefSeq" id="WP_087031935.1">
    <property type="nucleotide sequence ID" value="NZ_FJNE01000002.1"/>
</dbReference>
<keyword evidence="1" id="KW-0175">Coiled coil</keyword>
<feature type="coiled-coil region" evidence="1">
    <location>
        <begin position="19"/>
        <end position="76"/>
    </location>
</feature>
<gene>
    <name evidence="2" type="ORF">Tpal_888</name>
</gene>
<evidence type="ECO:0000313" key="2">
    <source>
        <dbReference type="EMBL" id="CZQ87366.1"/>
    </source>
</evidence>
<dbReference type="AlphaFoldDB" id="A0A143YFJ1"/>
<sequence length="98" mass="11674">MEELKRKIVELKEKDPIKMKELEEKFEFLRFDVIRTKKEAENQEIVLAEAKGNWIKDNTEENLASMNEEEGNLEIAKLHYRYAVEKMELLKSVVFLLS</sequence>
<reference evidence="2 3" key="1">
    <citation type="submission" date="2016-02" db="EMBL/GenBank/DDBJ databases">
        <authorList>
            <person name="Wen L."/>
            <person name="He K."/>
            <person name="Yang H."/>
        </authorList>
    </citation>
    <scope>NUCLEOTIDE SEQUENCE [LARGE SCALE GENOMIC DNA]</scope>
    <source>
        <strain evidence="2">Trichococcus palustris</strain>
    </source>
</reference>
<evidence type="ECO:0000313" key="3">
    <source>
        <dbReference type="Proteomes" id="UP000242754"/>
    </source>
</evidence>
<protein>
    <submittedName>
        <fullName evidence="2">Uncharacterized protein</fullName>
    </submittedName>
</protein>
<dbReference type="OrthoDB" id="2168554at2"/>
<evidence type="ECO:0000256" key="1">
    <source>
        <dbReference type="SAM" id="Coils"/>
    </source>
</evidence>
<proteinExistence type="predicted"/>
<dbReference type="EMBL" id="FJNE01000002">
    <property type="protein sequence ID" value="CZQ87366.1"/>
    <property type="molecule type" value="Genomic_DNA"/>
</dbReference>
<keyword evidence="3" id="KW-1185">Reference proteome</keyword>
<dbReference type="Proteomes" id="UP000242754">
    <property type="component" value="Unassembled WGS sequence"/>
</dbReference>